<evidence type="ECO:0000313" key="3">
    <source>
        <dbReference type="Proteomes" id="UP000053029"/>
    </source>
</evidence>
<sequence>MHSPMQKIWLRVGTAKQKPDFISVTRGPGINRAQGGYDDDDDDGDDDEDERERRQAQLRCLALQEMVEKHTRTLDKD</sequence>
<evidence type="ECO:0000256" key="1">
    <source>
        <dbReference type="SAM" id="MobiDB-lite"/>
    </source>
</evidence>
<name>A0A0D2GX23_9EURO</name>
<keyword evidence="3" id="KW-1185">Reference proteome</keyword>
<feature type="compositionally biased region" description="Acidic residues" evidence="1">
    <location>
        <begin position="37"/>
        <end position="50"/>
    </location>
</feature>
<evidence type="ECO:0000313" key="2">
    <source>
        <dbReference type="EMBL" id="KIW76894.1"/>
    </source>
</evidence>
<organism evidence="2 3">
    <name type="scientific">Fonsecaea pedrosoi CBS 271.37</name>
    <dbReference type="NCBI Taxonomy" id="1442368"/>
    <lineage>
        <taxon>Eukaryota</taxon>
        <taxon>Fungi</taxon>
        <taxon>Dikarya</taxon>
        <taxon>Ascomycota</taxon>
        <taxon>Pezizomycotina</taxon>
        <taxon>Eurotiomycetes</taxon>
        <taxon>Chaetothyriomycetidae</taxon>
        <taxon>Chaetothyriales</taxon>
        <taxon>Herpotrichiellaceae</taxon>
        <taxon>Fonsecaea</taxon>
    </lineage>
</organism>
<dbReference type="GeneID" id="25308828"/>
<reference evidence="2 3" key="1">
    <citation type="submission" date="2015-01" db="EMBL/GenBank/DDBJ databases">
        <title>The Genome Sequence of Fonsecaea pedrosoi CBS 271.37.</title>
        <authorList>
            <consortium name="The Broad Institute Genomics Platform"/>
            <person name="Cuomo C."/>
            <person name="de Hoog S."/>
            <person name="Gorbushina A."/>
            <person name="Stielow B."/>
            <person name="Teixiera M."/>
            <person name="Abouelleil A."/>
            <person name="Chapman S.B."/>
            <person name="Priest M."/>
            <person name="Young S.K."/>
            <person name="Wortman J."/>
            <person name="Nusbaum C."/>
            <person name="Birren B."/>
        </authorList>
    </citation>
    <scope>NUCLEOTIDE SEQUENCE [LARGE SCALE GENOMIC DNA]</scope>
    <source>
        <strain evidence="2 3">CBS 271.37</strain>
    </source>
</reference>
<dbReference type="AlphaFoldDB" id="A0A0D2GX23"/>
<feature type="region of interest" description="Disordered" evidence="1">
    <location>
        <begin position="20"/>
        <end position="54"/>
    </location>
</feature>
<dbReference type="RefSeq" id="XP_013280702.1">
    <property type="nucleotide sequence ID" value="XM_013425248.1"/>
</dbReference>
<dbReference type="VEuPathDB" id="FungiDB:Z517_09338"/>
<proteinExistence type="predicted"/>
<dbReference type="EMBL" id="KN846974">
    <property type="protein sequence ID" value="KIW76894.1"/>
    <property type="molecule type" value="Genomic_DNA"/>
</dbReference>
<dbReference type="Proteomes" id="UP000053029">
    <property type="component" value="Unassembled WGS sequence"/>
</dbReference>
<accession>A0A0D2GX23</accession>
<dbReference type="HOGENOM" id="CLU_2638107_0_0_1"/>
<gene>
    <name evidence="2" type="ORF">Z517_09338</name>
</gene>
<protein>
    <submittedName>
        <fullName evidence="2">Uncharacterized protein</fullName>
    </submittedName>
</protein>